<keyword evidence="3 7" id="KW-0812">Transmembrane</keyword>
<keyword evidence="2" id="KW-1003">Cell membrane</keyword>
<proteinExistence type="inferred from homology"/>
<evidence type="ECO:0000256" key="3">
    <source>
        <dbReference type="ARBA" id="ARBA00022692"/>
    </source>
</evidence>
<reference evidence="9 10" key="1">
    <citation type="submission" date="2020-09" db="EMBL/GenBank/DDBJ databases">
        <title>Diversity and distribution of actinomycetes associated with coral in the coast of Hainan.</title>
        <authorList>
            <person name="Li F."/>
        </authorList>
    </citation>
    <scope>NUCLEOTIDE SEQUENCE [LARGE SCALE GENOMIC DNA]</scope>
    <source>
        <strain evidence="9 10">HNM0947</strain>
    </source>
</reference>
<evidence type="ECO:0000256" key="7">
    <source>
        <dbReference type="SAM" id="Phobius"/>
    </source>
</evidence>
<evidence type="ECO:0000313" key="9">
    <source>
        <dbReference type="EMBL" id="MBE2998416.1"/>
    </source>
</evidence>
<feature type="transmembrane region" description="Helical" evidence="7">
    <location>
        <begin position="349"/>
        <end position="370"/>
    </location>
</feature>
<evidence type="ECO:0000256" key="6">
    <source>
        <dbReference type="ARBA" id="ARBA00038076"/>
    </source>
</evidence>
<feature type="transmembrane region" description="Helical" evidence="7">
    <location>
        <begin position="259"/>
        <end position="282"/>
    </location>
</feature>
<protein>
    <submittedName>
        <fullName evidence="9">ABC transporter permease</fullName>
    </submittedName>
</protein>
<dbReference type="PANTHER" id="PTHR30572:SF4">
    <property type="entry name" value="ABC TRANSPORTER PERMEASE YTRF"/>
    <property type="match status" value="1"/>
</dbReference>
<comment type="similarity">
    <text evidence="6">Belongs to the ABC-4 integral membrane protein family.</text>
</comment>
<sequence length="841" mass="85813">MLRAILRDLREHKVRVAMTLAAIALGACAVVASWVVSDSTIATLAAGTESREGVDAAAWRGDEGILSEADREALEDMEGVASARSVTAFRAGLIGPDGDLVGSTTPLDMTGTGWDDSGRFSLVEGRSPRAPEEIAVDRVTAEQAGIAVGEDTGVLLDGGHIAEVTVVGAFDYRTLGEHDADDAWVDPRPDVVFDARSAQEHTPGFARVELAAASGADPEQVSRDAESVVAGASAASATTLAEVSDEGQRDAARELRLSLLPFAGIAMLVGVFVISNTFRLLVTQRTRHFALLRAVGARRAQVRATVVVEALVLGAVGAVLGSALGAVLGPAVLTVLRPGEELVFAVSPVALFAGGLAAIVTTVAAAYGAARRAGSVAPMAALREGTGEPGGVRRGRHLLGAVLLLAGVAAVLATSSPSEAAASRIIGLAGAAVSAVGVLLLTPAFTRAALGLVSGVVRNGAGPATRLGLRNAARDPRRAASTVGAVTVGLALVCAIATLSATFASLIASTTEANVPESTTVVEPAAGDRGALVPAAEDPVLESTDVAEIAALSEVGTAMAGSDAMARIDHPGGSTRRVVSAVDPEGLGTALTPHMLEGEADLDRGVIMAETQADMLGLGVGDRLTLGIEGVDLETRVAGLYEATEMSASVFFDVADAPHELADRVNRVHVTGPDPQAARAAVEEAVGDRPDVMVSDRDALIERDVERQQAGFMVMNAMFGLVILVAVFGVVNTLVLSVRERGREIGMLRAVGARRRTVHRVIRVESLALCVFGGLLGIVLGVGVGAVMQNAMLGQSLWTPTVPVPVIATAAAGTVALGVIAAVWPAGVAARTDPLEAITAE</sequence>
<feature type="transmembrane region" description="Helical" evidence="7">
    <location>
        <begin position="16"/>
        <end position="36"/>
    </location>
</feature>
<feature type="transmembrane region" description="Helical" evidence="7">
    <location>
        <begin position="806"/>
        <end position="824"/>
    </location>
</feature>
<feature type="transmembrane region" description="Helical" evidence="7">
    <location>
        <begin position="421"/>
        <end position="441"/>
    </location>
</feature>
<evidence type="ECO:0000256" key="4">
    <source>
        <dbReference type="ARBA" id="ARBA00022989"/>
    </source>
</evidence>
<evidence type="ECO:0000259" key="8">
    <source>
        <dbReference type="Pfam" id="PF02687"/>
    </source>
</evidence>
<feature type="transmembrane region" description="Helical" evidence="7">
    <location>
        <begin position="483"/>
        <end position="508"/>
    </location>
</feature>
<evidence type="ECO:0000256" key="5">
    <source>
        <dbReference type="ARBA" id="ARBA00023136"/>
    </source>
</evidence>
<dbReference type="Proteomes" id="UP000806528">
    <property type="component" value="Unassembled WGS sequence"/>
</dbReference>
<feature type="transmembrane region" description="Helical" evidence="7">
    <location>
        <begin position="764"/>
        <end position="786"/>
    </location>
</feature>
<feature type="domain" description="ABC3 transporter permease C-terminal" evidence="8">
    <location>
        <begin position="262"/>
        <end position="374"/>
    </location>
</feature>
<accession>A0ABR9P3I9</accession>
<dbReference type="RefSeq" id="WP_193121072.1">
    <property type="nucleotide sequence ID" value="NZ_JADBGI010000005.1"/>
</dbReference>
<gene>
    <name evidence="9" type="ORF">IDM40_06805</name>
</gene>
<keyword evidence="5 7" id="KW-0472">Membrane</keyword>
<keyword evidence="10" id="KW-1185">Reference proteome</keyword>
<feature type="transmembrane region" description="Helical" evidence="7">
    <location>
        <begin position="398"/>
        <end position="415"/>
    </location>
</feature>
<evidence type="ECO:0000313" key="10">
    <source>
        <dbReference type="Proteomes" id="UP000806528"/>
    </source>
</evidence>
<feature type="transmembrane region" description="Helical" evidence="7">
    <location>
        <begin position="302"/>
        <end position="329"/>
    </location>
</feature>
<keyword evidence="4 7" id="KW-1133">Transmembrane helix</keyword>
<feature type="transmembrane region" description="Helical" evidence="7">
    <location>
        <begin position="717"/>
        <end position="738"/>
    </location>
</feature>
<dbReference type="PANTHER" id="PTHR30572">
    <property type="entry name" value="MEMBRANE COMPONENT OF TRANSPORTER-RELATED"/>
    <property type="match status" value="1"/>
</dbReference>
<comment type="subcellular location">
    <subcellularLocation>
        <location evidence="1">Cell membrane</location>
        <topology evidence="1">Multi-pass membrane protein</topology>
    </subcellularLocation>
</comment>
<dbReference type="EMBL" id="JADBGI010000005">
    <property type="protein sequence ID" value="MBE2998416.1"/>
    <property type="molecule type" value="Genomic_DNA"/>
</dbReference>
<feature type="domain" description="ABC3 transporter permease C-terminal" evidence="8">
    <location>
        <begin position="717"/>
        <end position="833"/>
    </location>
</feature>
<name>A0ABR9P3I9_9ACTN</name>
<dbReference type="Pfam" id="PF02687">
    <property type="entry name" value="FtsX"/>
    <property type="match status" value="2"/>
</dbReference>
<dbReference type="InterPro" id="IPR003838">
    <property type="entry name" value="ABC3_permease_C"/>
</dbReference>
<comment type="caution">
    <text evidence="9">The sequence shown here is derived from an EMBL/GenBank/DDBJ whole genome shotgun (WGS) entry which is preliminary data.</text>
</comment>
<evidence type="ECO:0000256" key="2">
    <source>
        <dbReference type="ARBA" id="ARBA00022475"/>
    </source>
</evidence>
<dbReference type="InterPro" id="IPR050250">
    <property type="entry name" value="Macrolide_Exporter_MacB"/>
</dbReference>
<dbReference type="PROSITE" id="PS51257">
    <property type="entry name" value="PROKAR_LIPOPROTEIN"/>
    <property type="match status" value="1"/>
</dbReference>
<evidence type="ECO:0000256" key="1">
    <source>
        <dbReference type="ARBA" id="ARBA00004651"/>
    </source>
</evidence>
<organism evidence="9 10">
    <name type="scientific">Nocardiopsis coralli</name>
    <dbReference type="NCBI Taxonomy" id="2772213"/>
    <lineage>
        <taxon>Bacteria</taxon>
        <taxon>Bacillati</taxon>
        <taxon>Actinomycetota</taxon>
        <taxon>Actinomycetes</taxon>
        <taxon>Streptosporangiales</taxon>
        <taxon>Nocardiopsidaceae</taxon>
        <taxon>Nocardiopsis</taxon>
    </lineage>
</organism>